<comment type="caution">
    <text evidence="2">The sequence shown here is derived from an EMBL/GenBank/DDBJ whole genome shotgun (WGS) entry which is preliminary data.</text>
</comment>
<feature type="compositionally biased region" description="Acidic residues" evidence="1">
    <location>
        <begin position="349"/>
        <end position="363"/>
    </location>
</feature>
<name>A0A2R5GWH7_9STRA</name>
<dbReference type="EMBL" id="BEYU01000400">
    <property type="protein sequence ID" value="GBG35187.1"/>
    <property type="molecule type" value="Genomic_DNA"/>
</dbReference>
<evidence type="ECO:0000256" key="1">
    <source>
        <dbReference type="SAM" id="MobiDB-lite"/>
    </source>
</evidence>
<dbReference type="AlphaFoldDB" id="A0A2R5GWH7"/>
<proteinExistence type="predicted"/>
<evidence type="ECO:0000313" key="2">
    <source>
        <dbReference type="EMBL" id="GBG35187.1"/>
    </source>
</evidence>
<sequence length="412" mass="46725">MDPELLSREEASEICGINAGARQHVNSVVVKTRAMLERECRIPATECDLFLALLGHDSIDMLLRAMTCSMKRDDKKKQVEEWEFYSFLAQILWATGASKMSKEHAFHWLTLLMEAKTEYGRGAILTLSRFNFLQKHLRGFQDEGDATRAAHQDVSDMARQMHPLEKTIADPTLKLFGDKYLRVTIDDRNRGTVSAGNPVNTCRPRKRHRNWAGSDASADAVFRVKLFSILYDRSYNQVTVLTKILEAIKEKIGGDVAGIEVCLNRVREFGNAKHTHIQRFVTILPAEMMQRFRNGFVFETYGRLRRDIAAQVLFYPEPEVQSLGEDFLDSPRFQDASAGSIDTDFGGLESEEEEEEEENEEEEVERRALADSAQGNDSFVESDLNSDEDSTFARDNSVVDLGDEELNEAAMC</sequence>
<dbReference type="Proteomes" id="UP000241890">
    <property type="component" value="Unassembled WGS sequence"/>
</dbReference>
<feature type="region of interest" description="Disordered" evidence="1">
    <location>
        <begin position="338"/>
        <end position="412"/>
    </location>
</feature>
<reference evidence="2 3" key="1">
    <citation type="submission" date="2017-12" db="EMBL/GenBank/DDBJ databases">
        <title>Sequencing, de novo assembly and annotation of complete genome of a new Thraustochytrid species, strain FCC1311.</title>
        <authorList>
            <person name="Sedici K."/>
            <person name="Godart F."/>
            <person name="Aiese Cigliano R."/>
            <person name="Sanseverino W."/>
            <person name="Barakat M."/>
            <person name="Ortet P."/>
            <person name="Marechal E."/>
            <person name="Cagnac O."/>
            <person name="Amato A."/>
        </authorList>
    </citation>
    <scope>NUCLEOTIDE SEQUENCE [LARGE SCALE GENOMIC DNA]</scope>
</reference>
<accession>A0A2R5GWH7</accession>
<feature type="compositionally biased region" description="Acidic residues" evidence="1">
    <location>
        <begin position="401"/>
        <end position="412"/>
    </location>
</feature>
<evidence type="ECO:0000313" key="3">
    <source>
        <dbReference type="Proteomes" id="UP000241890"/>
    </source>
</evidence>
<protein>
    <submittedName>
        <fullName evidence="2">Uncharacterized protein</fullName>
    </submittedName>
</protein>
<organism evidence="2 3">
    <name type="scientific">Hondaea fermentalgiana</name>
    <dbReference type="NCBI Taxonomy" id="2315210"/>
    <lineage>
        <taxon>Eukaryota</taxon>
        <taxon>Sar</taxon>
        <taxon>Stramenopiles</taxon>
        <taxon>Bigyra</taxon>
        <taxon>Labyrinthulomycetes</taxon>
        <taxon>Thraustochytrida</taxon>
        <taxon>Thraustochytriidae</taxon>
        <taxon>Hondaea</taxon>
    </lineage>
</organism>
<dbReference type="InParanoid" id="A0A2R5GWH7"/>
<keyword evidence="3" id="KW-1185">Reference proteome</keyword>
<gene>
    <name evidence="2" type="ORF">FCC1311_114102</name>
</gene>